<dbReference type="InterPro" id="IPR036388">
    <property type="entry name" value="WH-like_DNA-bd_sf"/>
</dbReference>
<dbReference type="Pfam" id="PF03466">
    <property type="entry name" value="LysR_substrate"/>
    <property type="match status" value="1"/>
</dbReference>
<dbReference type="Gene3D" id="1.10.10.10">
    <property type="entry name" value="Winged helix-like DNA-binding domain superfamily/Winged helix DNA-binding domain"/>
    <property type="match status" value="1"/>
</dbReference>
<evidence type="ECO:0000256" key="3">
    <source>
        <dbReference type="ARBA" id="ARBA00023125"/>
    </source>
</evidence>
<evidence type="ECO:0000256" key="1">
    <source>
        <dbReference type="ARBA" id="ARBA00009437"/>
    </source>
</evidence>
<keyword evidence="4" id="KW-0804">Transcription</keyword>
<proteinExistence type="inferred from homology"/>
<accession>A0A5C0B4C6</accession>
<dbReference type="GO" id="GO:0043565">
    <property type="term" value="F:sequence-specific DNA binding"/>
    <property type="evidence" value="ECO:0007669"/>
    <property type="project" value="TreeGrafter"/>
</dbReference>
<dbReference type="EMBL" id="CP043046">
    <property type="protein sequence ID" value="QEI09105.1"/>
    <property type="molecule type" value="Genomic_DNA"/>
</dbReference>
<evidence type="ECO:0000259" key="5">
    <source>
        <dbReference type="PROSITE" id="PS50931"/>
    </source>
</evidence>
<protein>
    <submittedName>
        <fullName evidence="6">LysR family transcriptional regulator</fullName>
    </submittedName>
</protein>
<dbReference type="GO" id="GO:0003700">
    <property type="term" value="F:DNA-binding transcription factor activity"/>
    <property type="evidence" value="ECO:0007669"/>
    <property type="project" value="InterPro"/>
</dbReference>
<keyword evidence="2" id="KW-0805">Transcription regulation</keyword>
<name>A0A5C0B4C6_9BURK</name>
<reference evidence="6 7" key="1">
    <citation type="submission" date="2019-08" db="EMBL/GenBank/DDBJ databases">
        <title>Amphibian skin-associated Pigmentiphaga: genome sequence and occurrence across geography and hosts.</title>
        <authorList>
            <person name="Bletz M.C."/>
            <person name="Bunk B."/>
            <person name="Sproeer C."/>
            <person name="Biwer P."/>
            <person name="Reiter S."/>
            <person name="Rabemananjara F.C.E."/>
            <person name="Schulz S."/>
            <person name="Overmann J."/>
            <person name="Vences M."/>
        </authorList>
    </citation>
    <scope>NUCLEOTIDE SEQUENCE [LARGE SCALE GENOMIC DNA]</scope>
    <source>
        <strain evidence="6 7">Mada1488</strain>
    </source>
</reference>
<dbReference type="SUPFAM" id="SSF53850">
    <property type="entry name" value="Periplasmic binding protein-like II"/>
    <property type="match status" value="1"/>
</dbReference>
<dbReference type="PANTHER" id="PTHR30427">
    <property type="entry name" value="TRANSCRIPTIONAL ACTIVATOR PROTEIN LYSR"/>
    <property type="match status" value="1"/>
</dbReference>
<dbReference type="OrthoDB" id="110033at2"/>
<dbReference type="PRINTS" id="PR00039">
    <property type="entry name" value="HTHLYSR"/>
</dbReference>
<gene>
    <name evidence="6" type="ORF">FXN63_03930</name>
</gene>
<dbReference type="GO" id="GO:0009089">
    <property type="term" value="P:lysine biosynthetic process via diaminopimelate"/>
    <property type="evidence" value="ECO:0007669"/>
    <property type="project" value="TreeGrafter"/>
</dbReference>
<dbReference type="Pfam" id="PF00126">
    <property type="entry name" value="HTH_1"/>
    <property type="match status" value="1"/>
</dbReference>
<dbReference type="PROSITE" id="PS50931">
    <property type="entry name" value="HTH_LYSR"/>
    <property type="match status" value="1"/>
</dbReference>
<dbReference type="KEGG" id="pacr:FXN63_03930"/>
<keyword evidence="7" id="KW-1185">Reference proteome</keyword>
<dbReference type="Proteomes" id="UP000325161">
    <property type="component" value="Chromosome"/>
</dbReference>
<comment type="similarity">
    <text evidence="1">Belongs to the LysR transcriptional regulatory family.</text>
</comment>
<dbReference type="InterPro" id="IPR000847">
    <property type="entry name" value="LysR_HTH_N"/>
</dbReference>
<organism evidence="6 7">
    <name type="scientific">Pigmentiphaga aceris</name>
    <dbReference type="NCBI Taxonomy" id="1940612"/>
    <lineage>
        <taxon>Bacteria</taxon>
        <taxon>Pseudomonadati</taxon>
        <taxon>Pseudomonadota</taxon>
        <taxon>Betaproteobacteria</taxon>
        <taxon>Burkholderiales</taxon>
        <taxon>Alcaligenaceae</taxon>
        <taxon>Pigmentiphaga</taxon>
    </lineage>
</organism>
<dbReference type="Gene3D" id="3.40.190.290">
    <property type="match status" value="1"/>
</dbReference>
<evidence type="ECO:0000313" key="6">
    <source>
        <dbReference type="EMBL" id="QEI09105.1"/>
    </source>
</evidence>
<dbReference type="AlphaFoldDB" id="A0A5C0B4C6"/>
<dbReference type="InterPro" id="IPR005119">
    <property type="entry name" value="LysR_subst-bd"/>
</dbReference>
<dbReference type="GO" id="GO:0010628">
    <property type="term" value="P:positive regulation of gene expression"/>
    <property type="evidence" value="ECO:0007669"/>
    <property type="project" value="TreeGrafter"/>
</dbReference>
<dbReference type="PANTHER" id="PTHR30427:SF1">
    <property type="entry name" value="TRANSCRIPTIONAL ACTIVATOR PROTEIN LYSR"/>
    <property type="match status" value="1"/>
</dbReference>
<dbReference type="InterPro" id="IPR036390">
    <property type="entry name" value="WH_DNA-bd_sf"/>
</dbReference>
<dbReference type="SUPFAM" id="SSF46785">
    <property type="entry name" value="Winged helix' DNA-binding domain"/>
    <property type="match status" value="1"/>
</dbReference>
<sequence length="332" mass="35842">MSSAAARAPAARPVAGKSVVAAVSGRGGPLNLRQIEVFRAIMISGSLSEAGRLLFVSQPAISRALAACENRLGFPLFDRVKGRLHATPEAKRLFEEVVQVYDGIRRVNDLAQNLADDRSGVLHVVSSPSFGEYLVPRVITRFRIKHANVQIKYRPLTMDVLVPQLLLGHADVGISMLPPQHPSLETREIGAGNMMCIVPRFSPLAELRSVRPQDLLGQTLIGYGADTPLGMTVSGFFETIPQALPPAIEVRSALTACAMVREGAGVALIDSYCVTPGLLRDVVVRPIAPSIELKIHVTHSRLEPLSVLANAFMTTFRAVVRETLPSVLPKRG</sequence>
<evidence type="ECO:0000256" key="2">
    <source>
        <dbReference type="ARBA" id="ARBA00023015"/>
    </source>
</evidence>
<keyword evidence="3" id="KW-0238">DNA-binding</keyword>
<feature type="domain" description="HTH lysR-type" evidence="5">
    <location>
        <begin position="30"/>
        <end position="87"/>
    </location>
</feature>
<evidence type="ECO:0000256" key="4">
    <source>
        <dbReference type="ARBA" id="ARBA00023163"/>
    </source>
</evidence>
<evidence type="ECO:0000313" key="7">
    <source>
        <dbReference type="Proteomes" id="UP000325161"/>
    </source>
</evidence>